<dbReference type="GO" id="GO:0003676">
    <property type="term" value="F:nucleic acid binding"/>
    <property type="evidence" value="ECO:0007669"/>
    <property type="project" value="InterPro"/>
</dbReference>
<evidence type="ECO:0000256" key="2">
    <source>
        <dbReference type="SAM" id="MobiDB-lite"/>
    </source>
</evidence>
<reference evidence="4" key="1">
    <citation type="journal article" date="2017" name="Nature">
        <title>The sunflower genome provides insights into oil metabolism, flowering and Asterid evolution.</title>
        <authorList>
            <person name="Badouin H."/>
            <person name="Gouzy J."/>
            <person name="Grassa C.J."/>
            <person name="Murat F."/>
            <person name="Staton S.E."/>
            <person name="Cottret L."/>
            <person name="Lelandais-Briere C."/>
            <person name="Owens G.L."/>
            <person name="Carrere S."/>
            <person name="Mayjonade B."/>
            <person name="Legrand L."/>
            <person name="Gill N."/>
            <person name="Kane N.C."/>
            <person name="Bowers J.E."/>
            <person name="Hubner S."/>
            <person name="Bellec A."/>
            <person name="Berard A."/>
            <person name="Berges H."/>
            <person name="Blanchet N."/>
            <person name="Boniface M.C."/>
            <person name="Brunel D."/>
            <person name="Catrice O."/>
            <person name="Chaidir N."/>
            <person name="Claudel C."/>
            <person name="Donnadieu C."/>
            <person name="Faraut T."/>
            <person name="Fievet G."/>
            <person name="Helmstetter N."/>
            <person name="King M."/>
            <person name="Knapp S.J."/>
            <person name="Lai Z."/>
            <person name="Le Paslier M.C."/>
            <person name="Lippi Y."/>
            <person name="Lorenzon L."/>
            <person name="Mandel J.R."/>
            <person name="Marage G."/>
            <person name="Marchand G."/>
            <person name="Marquand E."/>
            <person name="Bret-Mestries E."/>
            <person name="Morien E."/>
            <person name="Nambeesan S."/>
            <person name="Nguyen T."/>
            <person name="Pegot-Espagnet P."/>
            <person name="Pouilly N."/>
            <person name="Raftis F."/>
            <person name="Sallet E."/>
            <person name="Schiex T."/>
            <person name="Thomas J."/>
            <person name="Vandecasteele C."/>
            <person name="Vares D."/>
            <person name="Vear F."/>
            <person name="Vautrin S."/>
            <person name="Crespi M."/>
            <person name="Mangin B."/>
            <person name="Burke J.M."/>
            <person name="Salse J."/>
            <person name="Munos S."/>
            <person name="Vincourt P."/>
            <person name="Rieseberg L.H."/>
            <person name="Langlade N.B."/>
        </authorList>
    </citation>
    <scope>NUCLEOTIDE SEQUENCE</scope>
    <source>
        <tissue evidence="4">Leaves</tissue>
    </source>
</reference>
<feature type="region of interest" description="Disordered" evidence="2">
    <location>
        <begin position="34"/>
        <end position="109"/>
    </location>
</feature>
<keyword evidence="5" id="KW-1185">Reference proteome</keyword>
<keyword evidence="1" id="KW-0479">Metal-binding</keyword>
<dbReference type="Pfam" id="PF00098">
    <property type="entry name" value="zf-CCHC"/>
    <property type="match status" value="1"/>
</dbReference>
<reference evidence="4" key="2">
    <citation type="submission" date="2020-06" db="EMBL/GenBank/DDBJ databases">
        <title>Helianthus annuus Genome sequencing and assembly Release 2.</title>
        <authorList>
            <person name="Gouzy J."/>
            <person name="Langlade N."/>
            <person name="Munos S."/>
        </authorList>
    </citation>
    <scope>NUCLEOTIDE SEQUENCE</scope>
    <source>
        <tissue evidence="4">Leaves</tissue>
    </source>
</reference>
<dbReference type="SMART" id="SM00343">
    <property type="entry name" value="ZnF_C2HC"/>
    <property type="match status" value="1"/>
</dbReference>
<feature type="region of interest" description="Disordered" evidence="2">
    <location>
        <begin position="327"/>
        <end position="360"/>
    </location>
</feature>
<accession>A0A9K3JVD5</accession>
<feature type="compositionally biased region" description="Polar residues" evidence="2">
    <location>
        <begin position="76"/>
        <end position="85"/>
    </location>
</feature>
<evidence type="ECO:0000313" key="4">
    <source>
        <dbReference type="EMBL" id="KAF5822209.1"/>
    </source>
</evidence>
<protein>
    <submittedName>
        <fullName evidence="4">Transcription factor interactor and regulator CCHC(Zn) family</fullName>
    </submittedName>
</protein>
<keyword evidence="1" id="KW-0862">Zinc</keyword>
<feature type="region of interest" description="Disordered" evidence="2">
    <location>
        <begin position="516"/>
        <end position="558"/>
    </location>
</feature>
<evidence type="ECO:0000259" key="3">
    <source>
        <dbReference type="PROSITE" id="PS50158"/>
    </source>
</evidence>
<feature type="region of interest" description="Disordered" evidence="2">
    <location>
        <begin position="411"/>
        <end position="433"/>
    </location>
</feature>
<evidence type="ECO:0000256" key="1">
    <source>
        <dbReference type="PROSITE-ProRule" id="PRU00047"/>
    </source>
</evidence>
<dbReference type="InterPro" id="IPR036875">
    <property type="entry name" value="Znf_CCHC_sf"/>
</dbReference>
<dbReference type="Proteomes" id="UP000215914">
    <property type="component" value="Unassembled WGS sequence"/>
</dbReference>
<dbReference type="SUPFAM" id="SSF57756">
    <property type="entry name" value="Retrovirus zinc finger-like domains"/>
    <property type="match status" value="1"/>
</dbReference>
<dbReference type="Gene3D" id="4.10.60.10">
    <property type="entry name" value="Zinc finger, CCHC-type"/>
    <property type="match status" value="1"/>
</dbReference>
<dbReference type="PROSITE" id="PS50158">
    <property type="entry name" value="ZF_CCHC"/>
    <property type="match status" value="1"/>
</dbReference>
<keyword evidence="1" id="KW-0863">Zinc-finger</keyword>
<dbReference type="AlphaFoldDB" id="A0A9K3JVD5"/>
<gene>
    <name evidence="4" type="ORF">HanXRQr2_Chr01g0023821</name>
</gene>
<feature type="domain" description="CCHC-type" evidence="3">
    <location>
        <begin position="606"/>
        <end position="621"/>
    </location>
</feature>
<dbReference type="Gramene" id="mRNA:HanXRQr2_Chr01g0023821">
    <property type="protein sequence ID" value="CDS:HanXRQr2_Chr01g0023821.1"/>
    <property type="gene ID" value="HanXRQr2_Chr01g0023821"/>
</dbReference>
<feature type="compositionally biased region" description="Low complexity" evidence="2">
    <location>
        <begin position="420"/>
        <end position="433"/>
    </location>
</feature>
<proteinExistence type="predicted"/>
<dbReference type="EMBL" id="MNCJ02000316">
    <property type="protein sequence ID" value="KAF5822209.1"/>
    <property type="molecule type" value="Genomic_DNA"/>
</dbReference>
<name>A0A9K3JVD5_HELAN</name>
<dbReference type="InterPro" id="IPR001878">
    <property type="entry name" value="Znf_CCHC"/>
</dbReference>
<evidence type="ECO:0000313" key="5">
    <source>
        <dbReference type="Proteomes" id="UP000215914"/>
    </source>
</evidence>
<dbReference type="GO" id="GO:0008270">
    <property type="term" value="F:zinc ion binding"/>
    <property type="evidence" value="ECO:0007669"/>
    <property type="project" value="UniProtKB-KW"/>
</dbReference>
<feature type="compositionally biased region" description="Acidic residues" evidence="2">
    <location>
        <begin position="39"/>
        <end position="52"/>
    </location>
</feature>
<sequence>MFVDEKGEYKAFIAKIVREPDMFATWMKSIGETVKSVDEESVASDESSESTDENSQSSDESVQNDISSEKEVVFDQTPSDSGLSDTRSEKSAQFDQSPPDESSDDEEEKHINIAKSHLSPESFHFYFADHLEKLKVKRTAKEQQQKNTEDVVQNENVECVAEKMVENEQVKVEEKVKEEEKVVEVVKTIEVEKIVEVVKPCEKCLEACKECSAKDDIIAEYEKKKEQLLFNLNYVKESYDVLNKTVTGLQKTNSEREQALTMKNAVMMTKQKAINFYIEESAKWKQELETEKFENERIRRLLQSYSSYDYLIDRIYLTVAGMEAFQDEKPKKKKDSGKKPTVSYNKCPPPIWEGYSPRKPNEEQLEKAVNIKLKTDTTDVLPENIDVTFTSSDTDHESELIKKVVDQLLDTDEESESKSESGGSNSSVNSQKSSVKQSYSKEFLLSKANLDDETFEVAYTLNDSDKLYYDKEFPIRSVRFDRIKKVFKMTEINISEIEDLNLTGKPKKYTSRVQQRLNKKKGYNSGPGFQKKPNQNRSYKKKGLDFIPPENHKNMKNSKTKTEFVLGGSAEEEQKKPFWRQSNQEFLAEKRKNGTEVSHSKETRTCYRCNEAGHIAWNCPKNAKTKQGVSNKLKEKVVEVEPPTEKFKIFENSTYEVGECSKKNFYKRKEKDNQMWVVKKVDEKVGDESGSTKPEEPQVEVKISVNDNEFPSLKFEEVKQKVGKVEISNQFYTEKTKFDVEKTFNGNVKKIFGKMLNGKTKGVKDFYATKKATYNLTAQELKTIKSEKTWMEVCFP</sequence>
<organism evidence="4 5">
    <name type="scientific">Helianthus annuus</name>
    <name type="common">Common sunflower</name>
    <dbReference type="NCBI Taxonomy" id="4232"/>
    <lineage>
        <taxon>Eukaryota</taxon>
        <taxon>Viridiplantae</taxon>
        <taxon>Streptophyta</taxon>
        <taxon>Embryophyta</taxon>
        <taxon>Tracheophyta</taxon>
        <taxon>Spermatophyta</taxon>
        <taxon>Magnoliopsida</taxon>
        <taxon>eudicotyledons</taxon>
        <taxon>Gunneridae</taxon>
        <taxon>Pentapetalae</taxon>
        <taxon>asterids</taxon>
        <taxon>campanulids</taxon>
        <taxon>Asterales</taxon>
        <taxon>Asteraceae</taxon>
        <taxon>Asteroideae</taxon>
        <taxon>Heliantheae alliance</taxon>
        <taxon>Heliantheae</taxon>
        <taxon>Helianthus</taxon>
    </lineage>
</organism>
<comment type="caution">
    <text evidence="4">The sequence shown here is derived from an EMBL/GenBank/DDBJ whole genome shotgun (WGS) entry which is preliminary data.</text>
</comment>